<sequence length="202" mass="21588">MLKKIVMMTAVLVLAGKLSMAQNLSFGPTVGVNFADLHGLKNTSLKPGLVAGGFFNYSIKTSFGIGAQILYSQMGANINENTDQINLNYIQVPVLATYYFGTKNEAGSIRPKLFVGPHLNFLLNSSNKAGNDINPDGTRFNAVDFGATLGGGLNYNLGSKSWINFDVRYGIGLIDISKDPNVTMTNRGLSVNLGVSFPIGSI</sequence>
<dbReference type="Pfam" id="PF13568">
    <property type="entry name" value="OMP_b-brl_2"/>
    <property type="match status" value="1"/>
</dbReference>
<protein>
    <submittedName>
        <fullName evidence="3">Outer membrane protein beta-barrel domain-containing protein</fullName>
    </submittedName>
</protein>
<proteinExistence type="predicted"/>
<gene>
    <name evidence="3" type="ORF">SAMN04515674_103256</name>
</gene>
<dbReference type="STRING" id="1079859.SAMN04515674_103256"/>
<evidence type="ECO:0000259" key="2">
    <source>
        <dbReference type="Pfam" id="PF13568"/>
    </source>
</evidence>
<name>A0A1I5QL14_9BACT</name>
<dbReference type="InterPro" id="IPR025665">
    <property type="entry name" value="Beta-barrel_OMP_2"/>
</dbReference>
<dbReference type="SUPFAM" id="SSF56925">
    <property type="entry name" value="OMPA-like"/>
    <property type="match status" value="1"/>
</dbReference>
<feature type="signal peptide" evidence="1">
    <location>
        <begin position="1"/>
        <end position="21"/>
    </location>
</feature>
<keyword evidence="4" id="KW-1185">Reference proteome</keyword>
<dbReference type="OrthoDB" id="1121752at2"/>
<dbReference type="InterPro" id="IPR011250">
    <property type="entry name" value="OMP/PagP_B-barrel"/>
</dbReference>
<evidence type="ECO:0000313" key="3">
    <source>
        <dbReference type="EMBL" id="SFP46974.1"/>
    </source>
</evidence>
<dbReference type="Gene3D" id="2.40.160.20">
    <property type="match status" value="1"/>
</dbReference>
<organism evidence="3 4">
    <name type="scientific">Pseudarcicella hirudinis</name>
    <dbReference type="NCBI Taxonomy" id="1079859"/>
    <lineage>
        <taxon>Bacteria</taxon>
        <taxon>Pseudomonadati</taxon>
        <taxon>Bacteroidota</taxon>
        <taxon>Cytophagia</taxon>
        <taxon>Cytophagales</taxon>
        <taxon>Flectobacillaceae</taxon>
        <taxon>Pseudarcicella</taxon>
    </lineage>
</organism>
<reference evidence="3 4" key="1">
    <citation type="submission" date="2016-10" db="EMBL/GenBank/DDBJ databases">
        <authorList>
            <person name="de Groot N.N."/>
        </authorList>
    </citation>
    <scope>NUCLEOTIDE SEQUENCE [LARGE SCALE GENOMIC DNA]</scope>
    <source>
        <strain evidence="4">E92,LMG 26720,CCM 7988</strain>
    </source>
</reference>
<feature type="domain" description="Outer membrane protein beta-barrel" evidence="2">
    <location>
        <begin position="20"/>
        <end position="176"/>
    </location>
</feature>
<dbReference type="Proteomes" id="UP000199306">
    <property type="component" value="Unassembled WGS sequence"/>
</dbReference>
<keyword evidence="1" id="KW-0732">Signal</keyword>
<evidence type="ECO:0000256" key="1">
    <source>
        <dbReference type="SAM" id="SignalP"/>
    </source>
</evidence>
<dbReference type="EMBL" id="FOXH01000003">
    <property type="protein sequence ID" value="SFP46974.1"/>
    <property type="molecule type" value="Genomic_DNA"/>
</dbReference>
<evidence type="ECO:0000313" key="4">
    <source>
        <dbReference type="Proteomes" id="UP000199306"/>
    </source>
</evidence>
<feature type="chain" id="PRO_5011601610" evidence="1">
    <location>
        <begin position="22"/>
        <end position="202"/>
    </location>
</feature>
<dbReference type="AlphaFoldDB" id="A0A1I5QL14"/>
<accession>A0A1I5QL14</accession>
<dbReference type="RefSeq" id="WP_092014370.1">
    <property type="nucleotide sequence ID" value="NZ_FOXH01000003.1"/>
</dbReference>